<keyword evidence="4" id="KW-0238">DNA-binding</keyword>
<evidence type="ECO:0000256" key="2">
    <source>
        <dbReference type="ARBA" id="ARBA00022490"/>
    </source>
</evidence>
<name>A0ABM8Z681_9LACO</name>
<dbReference type="InterPro" id="IPR039422">
    <property type="entry name" value="MarR/SlyA-like"/>
</dbReference>
<evidence type="ECO:0000256" key="1">
    <source>
        <dbReference type="ARBA" id="ARBA00004496"/>
    </source>
</evidence>
<accession>A0ABM8Z681</accession>
<dbReference type="Proteomes" id="UP000789707">
    <property type="component" value="Unassembled WGS sequence"/>
</dbReference>
<reference evidence="7 8" key="1">
    <citation type="submission" date="2021-11" db="EMBL/GenBank/DDBJ databases">
        <authorList>
            <person name="Depoorter E."/>
        </authorList>
    </citation>
    <scope>NUCLEOTIDE SEQUENCE [LARGE SCALE GENOMIC DNA]</scope>
    <source>
        <strain evidence="7 8">LMG 24289</strain>
    </source>
</reference>
<comment type="caution">
    <text evidence="7">The sequence shown here is derived from an EMBL/GenBank/DDBJ whole genome shotgun (WGS) entry which is preliminary data.</text>
</comment>
<dbReference type="InterPro" id="IPR000835">
    <property type="entry name" value="HTH_MarR-typ"/>
</dbReference>
<gene>
    <name evidence="7" type="ORF">WFA24289_01179</name>
</gene>
<dbReference type="EMBL" id="CAKKNS010000004">
    <property type="protein sequence ID" value="CAH0416866.1"/>
    <property type="molecule type" value="Genomic_DNA"/>
</dbReference>
<dbReference type="PANTHER" id="PTHR33164:SF5">
    <property type="entry name" value="ORGANIC HYDROPEROXIDE RESISTANCE TRANSCRIPTIONAL REGULATOR"/>
    <property type="match status" value="1"/>
</dbReference>
<dbReference type="SMART" id="SM00347">
    <property type="entry name" value="HTH_MARR"/>
    <property type="match status" value="1"/>
</dbReference>
<evidence type="ECO:0000256" key="5">
    <source>
        <dbReference type="ARBA" id="ARBA00023163"/>
    </source>
</evidence>
<dbReference type="Pfam" id="PF22381">
    <property type="entry name" value="Staph_reg_Sar_Rot"/>
    <property type="match status" value="1"/>
</dbReference>
<keyword evidence="3" id="KW-0805">Transcription regulation</keyword>
<keyword evidence="2" id="KW-0963">Cytoplasm</keyword>
<evidence type="ECO:0000313" key="7">
    <source>
        <dbReference type="EMBL" id="CAH0416866.1"/>
    </source>
</evidence>
<evidence type="ECO:0000256" key="3">
    <source>
        <dbReference type="ARBA" id="ARBA00023015"/>
    </source>
</evidence>
<dbReference type="Gene3D" id="1.10.10.10">
    <property type="entry name" value="Winged helix-like DNA-binding domain superfamily/Winged helix DNA-binding domain"/>
    <property type="match status" value="1"/>
</dbReference>
<organism evidence="7 8">
    <name type="scientific">Periweissella fabaria</name>
    <dbReference type="NCBI Taxonomy" id="546157"/>
    <lineage>
        <taxon>Bacteria</taxon>
        <taxon>Bacillati</taxon>
        <taxon>Bacillota</taxon>
        <taxon>Bacilli</taxon>
        <taxon>Lactobacillales</taxon>
        <taxon>Lactobacillaceae</taxon>
        <taxon>Periweissella</taxon>
    </lineage>
</organism>
<keyword evidence="5" id="KW-0804">Transcription</keyword>
<evidence type="ECO:0000256" key="4">
    <source>
        <dbReference type="ARBA" id="ARBA00023125"/>
    </source>
</evidence>
<evidence type="ECO:0000259" key="6">
    <source>
        <dbReference type="SMART" id="SM00347"/>
    </source>
</evidence>
<feature type="domain" description="HTH marR-type" evidence="6">
    <location>
        <begin position="30"/>
        <end position="132"/>
    </location>
</feature>
<dbReference type="PANTHER" id="PTHR33164">
    <property type="entry name" value="TRANSCRIPTIONAL REGULATOR, MARR FAMILY"/>
    <property type="match status" value="1"/>
</dbReference>
<keyword evidence="8" id="KW-1185">Reference proteome</keyword>
<dbReference type="InterPro" id="IPR055166">
    <property type="entry name" value="Transc_reg_Sar_Rot_HTH"/>
</dbReference>
<dbReference type="InterPro" id="IPR036390">
    <property type="entry name" value="WH_DNA-bd_sf"/>
</dbReference>
<sequence>MENEHNGAVYDQMCLAIYNSNRYFHKLYQLILEDYDLTYLQYLSIFVTWRLQGAQLKDICDNLELASSTLTPVVQKLVQKGWLLKQTSPADGRVRELVVAPSKKADFKDILNRIGAVQTKLIAQSPLALEHMIEETQTINKVLLQVIKEEEQSNESRTN</sequence>
<dbReference type="SUPFAM" id="SSF46785">
    <property type="entry name" value="Winged helix' DNA-binding domain"/>
    <property type="match status" value="1"/>
</dbReference>
<protein>
    <recommendedName>
        <fullName evidence="6">HTH marR-type domain-containing protein</fullName>
    </recommendedName>
</protein>
<evidence type="ECO:0000313" key="8">
    <source>
        <dbReference type="Proteomes" id="UP000789707"/>
    </source>
</evidence>
<dbReference type="InterPro" id="IPR036388">
    <property type="entry name" value="WH-like_DNA-bd_sf"/>
</dbReference>
<dbReference type="RefSeq" id="WP_230096903.1">
    <property type="nucleotide sequence ID" value="NZ_CAKKNS010000004.1"/>
</dbReference>
<comment type="subcellular location">
    <subcellularLocation>
        <location evidence="1">Cytoplasm</location>
    </subcellularLocation>
</comment>
<proteinExistence type="predicted"/>